<evidence type="ECO:0000256" key="3">
    <source>
        <dbReference type="ARBA" id="ARBA00023155"/>
    </source>
</evidence>
<feature type="region of interest" description="Disordered" evidence="7">
    <location>
        <begin position="383"/>
        <end position="449"/>
    </location>
</feature>
<keyword evidence="2 5" id="KW-0238">DNA-binding</keyword>
<evidence type="ECO:0000256" key="2">
    <source>
        <dbReference type="ARBA" id="ARBA00023125"/>
    </source>
</evidence>
<feature type="DNA-binding region" description="Homeobox" evidence="5">
    <location>
        <begin position="309"/>
        <end position="362"/>
    </location>
</feature>
<sequence length="779" mass="85665">MNSTILADAQTIYPKNGKSSSFNEEHSPSSNTFQQQQPSYKLDGMNLKAKTNNIDDVCFTTTLQPELSTKATTVCTVICTLSNDNNLKSSKESSIKSENENRTESTIVLNGKDLITNHDEHQSIVNRDNNVTIDLPCISQYQFQRQFATKNSFGELGSNNLSSPSNISGSSSYCSNTLQGDQSYCYDSETFSNSVRSYTIQHNHQTLIGQSISSTMNTTLGMSAIPTSSPAASFEPNIHHSTFNGRDVFQGVTNVPYPSIIDQTVSENIVSASSASSAVPCSYSSLFQNRYTSLRFCFPVCFLIINRTTFTSYQLDELERAFQRAPYPDVFAREELALRLKLSESRVQVWFQNRRAKWRKREPPRKSFLHSNAANLVHFAKSMQSQQNGTNSGSSVLSGPSMHSNTNYSNNSQGSLHGNMISSGQQSCSSQSSHQTINNNNNNIVGTNGSNSSGNNYLCTSPQATAAGNYSTGQMFASQPFHMATSSPSSLDPHHQCSPPSPGLIYSQHHQRSPCVSMASTLISDGSWNYPNVCNVANPNSGYEYCTGTNLFNNHGYNTSTFYGTTSNFSNQNFMHLYGSNGYDCAIMNNSPIENEKILYEYTSSVDDGTDSSQTIDMINELEPNHNLNKMVQSSNQLDSTTMELNHSASPDKISDSSSISQIHLKHENGESSIDEQSITPKETSNETMDANDNGSPLFDDYCTNHNSIGSHETIVVTDPNDSTSSSTQNGLNGGSLEPYSNKYHSHNHYHSQHRNHTMPTTISNLLVVAEPNDNCIST</sequence>
<dbReference type="GO" id="GO:0005634">
    <property type="term" value="C:nucleus"/>
    <property type="evidence" value="ECO:0007669"/>
    <property type="project" value="UniProtKB-SubCell"/>
</dbReference>
<dbReference type="GO" id="GO:0000977">
    <property type="term" value="F:RNA polymerase II transcription regulatory region sequence-specific DNA binding"/>
    <property type="evidence" value="ECO:0007669"/>
    <property type="project" value="TreeGrafter"/>
</dbReference>
<keyword evidence="3 5" id="KW-0371">Homeobox</keyword>
<dbReference type="PANTHER" id="PTHR24329:SF543">
    <property type="entry name" value="FI01017P-RELATED"/>
    <property type="match status" value="1"/>
</dbReference>
<dbReference type="PANTHER" id="PTHR24329">
    <property type="entry name" value="HOMEOBOX PROTEIN ARISTALESS"/>
    <property type="match status" value="1"/>
</dbReference>
<dbReference type="Gene3D" id="1.10.10.60">
    <property type="entry name" value="Homeodomain-like"/>
    <property type="match status" value="1"/>
</dbReference>
<evidence type="ECO:0000256" key="7">
    <source>
        <dbReference type="SAM" id="MobiDB-lite"/>
    </source>
</evidence>
<dbReference type="Pfam" id="PF00046">
    <property type="entry name" value="Homeodomain"/>
    <property type="match status" value="1"/>
</dbReference>
<feature type="compositionally biased region" description="Polar residues" evidence="7">
    <location>
        <begin position="720"/>
        <end position="731"/>
    </location>
</feature>
<name>A0A9Q0MHF1_BLOTA</name>
<dbReference type="SUPFAM" id="SSF46689">
    <property type="entry name" value="Homeodomain-like"/>
    <property type="match status" value="1"/>
</dbReference>
<dbReference type="Proteomes" id="UP001142055">
    <property type="component" value="Chromosome 1"/>
</dbReference>
<evidence type="ECO:0000256" key="5">
    <source>
        <dbReference type="PROSITE-ProRule" id="PRU00108"/>
    </source>
</evidence>
<reference evidence="9" key="1">
    <citation type="submission" date="2022-12" db="EMBL/GenBank/DDBJ databases">
        <title>Genome assemblies of Blomia tropicalis.</title>
        <authorList>
            <person name="Cui Y."/>
        </authorList>
    </citation>
    <scope>NUCLEOTIDE SEQUENCE</scope>
    <source>
        <tissue evidence="9">Adult mites</tissue>
    </source>
</reference>
<feature type="region of interest" description="Disordered" evidence="7">
    <location>
        <begin position="717"/>
        <end position="739"/>
    </location>
</feature>
<dbReference type="InterPro" id="IPR050649">
    <property type="entry name" value="Paired_Homeobox_TFs"/>
</dbReference>
<evidence type="ECO:0000313" key="9">
    <source>
        <dbReference type="EMBL" id="KAJ6225772.1"/>
    </source>
</evidence>
<dbReference type="FunFam" id="1.10.10.60:FF:000679">
    <property type="entry name" value="Homeobox protein aristaless"/>
    <property type="match status" value="1"/>
</dbReference>
<feature type="compositionally biased region" description="Polar residues" evidence="7">
    <location>
        <begin position="671"/>
        <end position="695"/>
    </location>
</feature>
<gene>
    <name evidence="9" type="ORF">RDWZM_004317</name>
</gene>
<dbReference type="InterPro" id="IPR001356">
    <property type="entry name" value="HD"/>
</dbReference>
<feature type="compositionally biased region" description="Low complexity" evidence="7">
    <location>
        <begin position="383"/>
        <end position="395"/>
    </location>
</feature>
<comment type="caution">
    <text evidence="9">The sequence shown here is derived from an EMBL/GenBank/DDBJ whole genome shotgun (WGS) entry which is preliminary data.</text>
</comment>
<dbReference type="CDD" id="cd00086">
    <property type="entry name" value="homeodomain"/>
    <property type="match status" value="1"/>
</dbReference>
<evidence type="ECO:0000256" key="1">
    <source>
        <dbReference type="ARBA" id="ARBA00004123"/>
    </source>
</evidence>
<dbReference type="EMBL" id="JAPWDV010000001">
    <property type="protein sequence ID" value="KAJ6225772.1"/>
    <property type="molecule type" value="Genomic_DNA"/>
</dbReference>
<dbReference type="SMART" id="SM00389">
    <property type="entry name" value="HOX"/>
    <property type="match status" value="1"/>
</dbReference>
<accession>A0A9Q0MHF1</accession>
<dbReference type="InterPro" id="IPR017970">
    <property type="entry name" value="Homeobox_CS"/>
</dbReference>
<dbReference type="AlphaFoldDB" id="A0A9Q0MHF1"/>
<feature type="compositionally biased region" description="Polar residues" evidence="7">
    <location>
        <begin position="396"/>
        <end position="416"/>
    </location>
</feature>
<feature type="compositionally biased region" description="Low complexity" evidence="7">
    <location>
        <begin position="422"/>
        <end position="449"/>
    </location>
</feature>
<dbReference type="PROSITE" id="PS00027">
    <property type="entry name" value="HOMEOBOX_1"/>
    <property type="match status" value="1"/>
</dbReference>
<feature type="domain" description="Homeobox" evidence="8">
    <location>
        <begin position="307"/>
        <end position="361"/>
    </location>
</feature>
<feature type="region of interest" description="Disordered" evidence="7">
    <location>
        <begin position="1"/>
        <end position="38"/>
    </location>
</feature>
<feature type="region of interest" description="Disordered" evidence="7">
    <location>
        <begin position="667"/>
        <end position="695"/>
    </location>
</feature>
<dbReference type="GO" id="GO:0000981">
    <property type="term" value="F:DNA-binding transcription factor activity, RNA polymerase II-specific"/>
    <property type="evidence" value="ECO:0007669"/>
    <property type="project" value="InterPro"/>
</dbReference>
<evidence type="ECO:0000256" key="4">
    <source>
        <dbReference type="ARBA" id="ARBA00023242"/>
    </source>
</evidence>
<comment type="subcellular location">
    <subcellularLocation>
        <location evidence="1 5 6">Nucleus</location>
    </subcellularLocation>
</comment>
<keyword evidence="4 5" id="KW-0539">Nucleus</keyword>
<evidence type="ECO:0000256" key="6">
    <source>
        <dbReference type="RuleBase" id="RU000682"/>
    </source>
</evidence>
<dbReference type="InterPro" id="IPR009057">
    <property type="entry name" value="Homeodomain-like_sf"/>
</dbReference>
<evidence type="ECO:0000259" key="8">
    <source>
        <dbReference type="PROSITE" id="PS50071"/>
    </source>
</evidence>
<evidence type="ECO:0000313" key="10">
    <source>
        <dbReference type="Proteomes" id="UP001142055"/>
    </source>
</evidence>
<dbReference type="PROSITE" id="PS50071">
    <property type="entry name" value="HOMEOBOX_2"/>
    <property type="match status" value="1"/>
</dbReference>
<keyword evidence="10" id="KW-1185">Reference proteome</keyword>
<protein>
    <recommendedName>
        <fullName evidence="8">Homeobox domain-containing protein</fullName>
    </recommendedName>
</protein>
<proteinExistence type="predicted"/>
<organism evidence="9 10">
    <name type="scientific">Blomia tropicalis</name>
    <name type="common">Mite</name>
    <dbReference type="NCBI Taxonomy" id="40697"/>
    <lineage>
        <taxon>Eukaryota</taxon>
        <taxon>Metazoa</taxon>
        <taxon>Ecdysozoa</taxon>
        <taxon>Arthropoda</taxon>
        <taxon>Chelicerata</taxon>
        <taxon>Arachnida</taxon>
        <taxon>Acari</taxon>
        <taxon>Acariformes</taxon>
        <taxon>Sarcoptiformes</taxon>
        <taxon>Astigmata</taxon>
        <taxon>Glycyphagoidea</taxon>
        <taxon>Echimyopodidae</taxon>
        <taxon>Blomia</taxon>
    </lineage>
</organism>